<evidence type="ECO:0000259" key="1">
    <source>
        <dbReference type="Pfam" id="PF25067"/>
    </source>
</evidence>
<dbReference type="AlphaFoldDB" id="A0A5B7K2V1"/>
<feature type="domain" description="Mediator of RNA polymerase II transcription subunit 14 RM5" evidence="1">
    <location>
        <begin position="1"/>
        <end position="32"/>
    </location>
</feature>
<dbReference type="EMBL" id="VSRR010119319">
    <property type="protein sequence ID" value="MPC99667.1"/>
    <property type="molecule type" value="Genomic_DNA"/>
</dbReference>
<comment type="caution">
    <text evidence="2">The sequence shown here is derived from an EMBL/GenBank/DDBJ whole genome shotgun (WGS) entry which is preliminary data.</text>
</comment>
<keyword evidence="3" id="KW-1185">Reference proteome</keyword>
<gene>
    <name evidence="2" type="primary">Med14</name>
    <name evidence="2" type="ORF">E2C01_095095</name>
</gene>
<dbReference type="Proteomes" id="UP000324222">
    <property type="component" value="Unassembled WGS sequence"/>
</dbReference>
<name>A0A5B7K2V1_PORTR</name>
<evidence type="ECO:0000313" key="3">
    <source>
        <dbReference type="Proteomes" id="UP000324222"/>
    </source>
</evidence>
<evidence type="ECO:0000313" key="2">
    <source>
        <dbReference type="EMBL" id="MPC99667.1"/>
    </source>
</evidence>
<protein>
    <submittedName>
        <fullName evidence="2">Mediator of RNA polymerase II transcription subunit 14</fullName>
    </submittedName>
</protein>
<dbReference type="OrthoDB" id="205099at2759"/>
<accession>A0A5B7K2V1</accession>
<dbReference type="InterPro" id="IPR056878">
    <property type="entry name" value="RM5_Med14"/>
</dbReference>
<organism evidence="2 3">
    <name type="scientific">Portunus trituberculatus</name>
    <name type="common">Swimming crab</name>
    <name type="synonym">Neptunus trituberculatus</name>
    <dbReference type="NCBI Taxonomy" id="210409"/>
    <lineage>
        <taxon>Eukaryota</taxon>
        <taxon>Metazoa</taxon>
        <taxon>Ecdysozoa</taxon>
        <taxon>Arthropoda</taxon>
        <taxon>Crustacea</taxon>
        <taxon>Multicrustacea</taxon>
        <taxon>Malacostraca</taxon>
        <taxon>Eumalacostraca</taxon>
        <taxon>Eucarida</taxon>
        <taxon>Decapoda</taxon>
        <taxon>Pleocyemata</taxon>
        <taxon>Brachyura</taxon>
        <taxon>Eubrachyura</taxon>
        <taxon>Portunoidea</taxon>
        <taxon>Portunidae</taxon>
        <taxon>Portuninae</taxon>
        <taxon>Portunus</taxon>
    </lineage>
</organism>
<proteinExistence type="predicted"/>
<reference evidence="2 3" key="1">
    <citation type="submission" date="2019-05" db="EMBL/GenBank/DDBJ databases">
        <title>Another draft genome of Portunus trituberculatus and its Hox gene families provides insights of decapod evolution.</title>
        <authorList>
            <person name="Jeong J.-H."/>
            <person name="Song I."/>
            <person name="Kim S."/>
            <person name="Choi T."/>
            <person name="Kim D."/>
            <person name="Ryu S."/>
            <person name="Kim W."/>
        </authorList>
    </citation>
    <scope>NUCLEOTIDE SEQUENCE [LARGE SCALE GENOMIC DNA]</scope>
    <source>
        <tissue evidence="2">Muscle</tissue>
    </source>
</reference>
<sequence length="75" mass="8401">MEYLFTNCPVVSQHSREQGPRRACYFTYDVTGAENVNTTVEAILADWTSIARLYQLVLQFAAQLKASRGVWGSLG</sequence>
<dbReference type="Pfam" id="PF25067">
    <property type="entry name" value="RM5_Med14"/>
    <property type="match status" value="1"/>
</dbReference>